<dbReference type="RefSeq" id="WP_149305535.1">
    <property type="nucleotide sequence ID" value="NZ_SRSD01000001.1"/>
</dbReference>
<feature type="binding site" evidence="3">
    <location>
        <position position="63"/>
    </location>
    <ligand>
        <name>Fe cation</name>
        <dbReference type="ChEBI" id="CHEBI:24875"/>
    </ligand>
</feature>
<feature type="binding site" evidence="3">
    <location>
        <position position="147"/>
    </location>
    <ligand>
        <name>Fe cation</name>
        <dbReference type="ChEBI" id="CHEBI:24875"/>
    </ligand>
</feature>
<gene>
    <name evidence="5" type="ORF">ET418_00050</name>
</gene>
<name>A0A5A9XQ56_9BACT</name>
<dbReference type="InterPro" id="IPR012347">
    <property type="entry name" value="Ferritin-like"/>
</dbReference>
<dbReference type="GO" id="GO:0020037">
    <property type="term" value="F:heme binding"/>
    <property type="evidence" value="ECO:0007669"/>
    <property type="project" value="TreeGrafter"/>
</dbReference>
<dbReference type="PANTHER" id="PTHR30295">
    <property type="entry name" value="BACTERIOFERRITIN"/>
    <property type="match status" value="1"/>
</dbReference>
<dbReference type="GO" id="GO:0008199">
    <property type="term" value="F:ferric iron binding"/>
    <property type="evidence" value="ECO:0007669"/>
    <property type="project" value="InterPro"/>
</dbReference>
<dbReference type="SUPFAM" id="SSF47240">
    <property type="entry name" value="Ferritin-like"/>
    <property type="match status" value="1"/>
</dbReference>
<protein>
    <submittedName>
        <fullName evidence="5">Ferritin</fullName>
    </submittedName>
</protein>
<dbReference type="Pfam" id="PF00210">
    <property type="entry name" value="Ferritin"/>
    <property type="match status" value="1"/>
</dbReference>
<dbReference type="InterPro" id="IPR009078">
    <property type="entry name" value="Ferritin-like_SF"/>
</dbReference>
<comment type="caution">
    <text evidence="5">The sequence shown here is derived from an EMBL/GenBank/DDBJ whole genome shotgun (WGS) entry which is preliminary data.</text>
</comment>
<evidence type="ECO:0000256" key="2">
    <source>
        <dbReference type="ARBA" id="ARBA00023004"/>
    </source>
</evidence>
<accession>A0A5A9XQ56</accession>
<evidence type="ECO:0000313" key="5">
    <source>
        <dbReference type="EMBL" id="KAA0894950.1"/>
    </source>
</evidence>
<reference evidence="5 6" key="1">
    <citation type="submission" date="2019-04" db="EMBL/GenBank/DDBJ databases">
        <title>Geobacter ruber sp. nov., ferric-reducing bacteria isolated from paddy soil.</title>
        <authorList>
            <person name="Xu Z."/>
            <person name="Masuda Y."/>
            <person name="Itoh H."/>
            <person name="Senoo K."/>
        </authorList>
    </citation>
    <scope>NUCLEOTIDE SEQUENCE [LARGE SCALE GENOMIC DNA]</scope>
    <source>
        <strain evidence="5 6">Red88</strain>
    </source>
</reference>
<dbReference type="GO" id="GO:0006879">
    <property type="term" value="P:intracellular iron ion homeostasis"/>
    <property type="evidence" value="ECO:0007669"/>
    <property type="project" value="UniProtKB-KW"/>
</dbReference>
<dbReference type="GO" id="GO:0005829">
    <property type="term" value="C:cytosol"/>
    <property type="evidence" value="ECO:0007669"/>
    <property type="project" value="TreeGrafter"/>
</dbReference>
<evidence type="ECO:0000259" key="4">
    <source>
        <dbReference type="Pfam" id="PF00210"/>
    </source>
</evidence>
<evidence type="ECO:0000256" key="1">
    <source>
        <dbReference type="ARBA" id="ARBA00022434"/>
    </source>
</evidence>
<keyword evidence="3" id="KW-0479">Metal-binding</keyword>
<keyword evidence="1" id="KW-0409">Iron storage</keyword>
<dbReference type="InterPro" id="IPR008331">
    <property type="entry name" value="Ferritin_DPS_dom"/>
</dbReference>
<dbReference type="Gene3D" id="1.20.1260.10">
    <property type="match status" value="1"/>
</dbReference>
<dbReference type="EMBL" id="SRSD01000001">
    <property type="protein sequence ID" value="KAA0894950.1"/>
    <property type="molecule type" value="Genomic_DNA"/>
</dbReference>
<feature type="binding site" evidence="3">
    <location>
        <position position="112"/>
    </location>
    <ligand>
        <name>Fe cation</name>
        <dbReference type="ChEBI" id="CHEBI:24875"/>
    </ligand>
</feature>
<dbReference type="AlphaFoldDB" id="A0A5A9XQ56"/>
<dbReference type="CDD" id="cd01052">
    <property type="entry name" value="DPSL"/>
    <property type="match status" value="1"/>
</dbReference>
<keyword evidence="2 3" id="KW-0408">Iron</keyword>
<sequence length="167" mass="19103">MGSRAREIIGMDVDELIDLLRRAFCDEWFAYHQYWLGAKLVKGPMKDAVGAELLQHATEELLHADMVALRIIQLGGTPVTKPEDWYKLTNCGYEAPDDPFVKVILDQNIKGEQCAIGVYSRLLEVTKDKDPITHNMVLQILQQEIEHEEDLQALLEDFDLMMRAFKG</sequence>
<dbReference type="GO" id="GO:0004322">
    <property type="term" value="F:ferroxidase activity"/>
    <property type="evidence" value="ECO:0007669"/>
    <property type="project" value="TreeGrafter"/>
</dbReference>
<feature type="binding site" evidence="3">
    <location>
        <position position="144"/>
    </location>
    <ligand>
        <name>Fe cation</name>
        <dbReference type="ChEBI" id="CHEBI:24875"/>
    </ligand>
</feature>
<feature type="domain" description="Ferritin/DPS" evidence="4">
    <location>
        <begin position="17"/>
        <end position="161"/>
    </location>
</feature>
<evidence type="ECO:0000256" key="3">
    <source>
        <dbReference type="PIRSR" id="PIRSR018063-50"/>
    </source>
</evidence>
<keyword evidence="6" id="KW-1185">Reference proteome</keyword>
<dbReference type="PIRSF" id="PIRSF018063">
    <property type="entry name" value="Ferrtn_UCP018063"/>
    <property type="match status" value="1"/>
</dbReference>
<organism evidence="5 6">
    <name type="scientific">Oryzomonas rubra</name>
    <dbReference type="NCBI Taxonomy" id="2509454"/>
    <lineage>
        <taxon>Bacteria</taxon>
        <taxon>Pseudomonadati</taxon>
        <taxon>Thermodesulfobacteriota</taxon>
        <taxon>Desulfuromonadia</taxon>
        <taxon>Geobacterales</taxon>
        <taxon>Geobacteraceae</taxon>
        <taxon>Oryzomonas</taxon>
    </lineage>
</organism>
<feature type="binding site" evidence="3">
    <location>
        <position position="27"/>
    </location>
    <ligand>
        <name>Fe cation</name>
        <dbReference type="ChEBI" id="CHEBI:24875"/>
    </ligand>
</feature>
<evidence type="ECO:0000313" key="6">
    <source>
        <dbReference type="Proteomes" id="UP000324298"/>
    </source>
</evidence>
<dbReference type="PANTHER" id="PTHR30295:SF1">
    <property type="entry name" value="DNA PROTECTION DURING STARVATION PROTEIN"/>
    <property type="match status" value="1"/>
</dbReference>
<dbReference type="Proteomes" id="UP000324298">
    <property type="component" value="Unassembled WGS sequence"/>
</dbReference>
<dbReference type="InterPro" id="IPR014490">
    <property type="entry name" value="Dps-like"/>
</dbReference>
<dbReference type="InterPro" id="IPR033921">
    <property type="entry name" value="DPSL_diiron-bd_dom"/>
</dbReference>
<dbReference type="OrthoDB" id="9800505at2"/>
<proteinExistence type="predicted"/>